<proteinExistence type="predicted"/>
<evidence type="ECO:0000256" key="1">
    <source>
        <dbReference type="SAM" id="MobiDB-lite"/>
    </source>
</evidence>
<reference evidence="2 3" key="1">
    <citation type="submission" date="2017-03" db="EMBL/GenBank/DDBJ databases">
        <authorList>
            <person name="Afonso C.L."/>
            <person name="Miller P.J."/>
            <person name="Scott M.A."/>
            <person name="Spackman E."/>
            <person name="Goraichik I."/>
            <person name="Dimitrov K.M."/>
            <person name="Suarez D.L."/>
            <person name="Swayne D.E."/>
        </authorList>
    </citation>
    <scope>NUCLEOTIDE SEQUENCE [LARGE SCALE GENOMIC DNA]</scope>
    <source>
        <strain evidence="2 3">CECT 7639</strain>
    </source>
</reference>
<name>A0A1Y5TJE9_9RHOB</name>
<dbReference type="RefSeq" id="WP_085797084.1">
    <property type="nucleotide sequence ID" value="NZ_FWFO01000003.1"/>
</dbReference>
<gene>
    <name evidence="2" type="ORF">TRL7639_03438</name>
</gene>
<evidence type="ECO:0000313" key="3">
    <source>
        <dbReference type="Proteomes" id="UP000193077"/>
    </source>
</evidence>
<dbReference type="EMBL" id="FWFO01000003">
    <property type="protein sequence ID" value="SLN61793.1"/>
    <property type="molecule type" value="Genomic_DNA"/>
</dbReference>
<dbReference type="GO" id="GO:0044780">
    <property type="term" value="P:bacterial-type flagellum assembly"/>
    <property type="evidence" value="ECO:0007669"/>
    <property type="project" value="InterPro"/>
</dbReference>
<dbReference type="Gene3D" id="1.20.58.300">
    <property type="entry name" value="FlgN-like"/>
    <property type="match status" value="1"/>
</dbReference>
<dbReference type="InterPro" id="IPR036679">
    <property type="entry name" value="FlgN-like_sf"/>
</dbReference>
<dbReference type="OrthoDB" id="7862860at2"/>
<dbReference type="AlphaFoldDB" id="A0A1Y5TJE9"/>
<organism evidence="2 3">
    <name type="scientific">Falsiruegeria litorea R37</name>
    <dbReference type="NCBI Taxonomy" id="1200284"/>
    <lineage>
        <taxon>Bacteria</taxon>
        <taxon>Pseudomonadati</taxon>
        <taxon>Pseudomonadota</taxon>
        <taxon>Alphaproteobacteria</taxon>
        <taxon>Rhodobacterales</taxon>
        <taxon>Roseobacteraceae</taxon>
        <taxon>Falsiruegeria</taxon>
    </lineage>
</organism>
<evidence type="ECO:0000313" key="2">
    <source>
        <dbReference type="EMBL" id="SLN61793.1"/>
    </source>
</evidence>
<keyword evidence="3" id="KW-1185">Reference proteome</keyword>
<dbReference type="Proteomes" id="UP000193077">
    <property type="component" value="Unassembled WGS sequence"/>
</dbReference>
<protein>
    <submittedName>
        <fullName evidence="2">FlgN protein</fullName>
    </submittedName>
</protein>
<accession>A0A1Y5TJE9</accession>
<feature type="region of interest" description="Disordered" evidence="1">
    <location>
        <begin position="96"/>
        <end position="119"/>
    </location>
</feature>
<sequence length="119" mass="13414">MKNETASDLIAALDELLDLERTALVDGELERLGTLLPQKEKLIERINQLDSVERDALVGVQNKVTRNQSLLNSAMEGIQAVANRMAELRRVRRGLETYDESGRKTQHSTEVSKNLEKRA</sequence>
<dbReference type="SUPFAM" id="SSF140566">
    <property type="entry name" value="FlgN-like"/>
    <property type="match status" value="1"/>
</dbReference>